<evidence type="ECO:0008006" key="4">
    <source>
        <dbReference type="Google" id="ProtNLM"/>
    </source>
</evidence>
<sequence>MQQFFSSINFCLRNAGYIVILCLPIMTLEIALANLIASLDIQASSDTAALEAIGEISTQVFLLVLASLILSVALSGGCMTAFRSLSNDGSVSPYQALFAGLKKFFPLLWANILHSIAYGLGFLMLILPGFYLYGRLGLFPLFIMFESKGVMDSFGESWNLTEEVATKLFALTAIFMSIQLSFGFLGGIIGTDGTLWFLIAATTIKYATLMPLFYLFFSLYESTKNKSQIGNLKT</sequence>
<reference evidence="2" key="1">
    <citation type="submission" date="2020-10" db="EMBL/GenBank/DDBJ databases">
        <title>Microbiome of the Black Sea water column analyzed by genome centric metagenomics.</title>
        <authorList>
            <person name="Cabello-Yeves P.J."/>
            <person name="Callieri C."/>
            <person name="Picazo A."/>
            <person name="Mehrshad M."/>
            <person name="Haro-Moreno J.M."/>
            <person name="Roda-Garcia J."/>
            <person name="Dzembekova N."/>
            <person name="Slabakova V."/>
            <person name="Slabakova N."/>
            <person name="Moncheva S."/>
            <person name="Rodriguez-Valera F."/>
        </authorList>
    </citation>
    <scope>NUCLEOTIDE SEQUENCE</scope>
    <source>
        <strain evidence="2">BS30m-G43</strain>
    </source>
</reference>
<evidence type="ECO:0000313" key="2">
    <source>
        <dbReference type="EMBL" id="MBL6903829.1"/>
    </source>
</evidence>
<dbReference type="AlphaFoldDB" id="A0A937M3C0"/>
<feature type="transmembrane region" description="Helical" evidence="1">
    <location>
        <begin position="195"/>
        <end position="217"/>
    </location>
</feature>
<keyword evidence="1" id="KW-0812">Transmembrane</keyword>
<organism evidence="2 3">
    <name type="scientific">SAR86 cluster bacterium</name>
    <dbReference type="NCBI Taxonomy" id="2030880"/>
    <lineage>
        <taxon>Bacteria</taxon>
        <taxon>Pseudomonadati</taxon>
        <taxon>Pseudomonadota</taxon>
        <taxon>Gammaproteobacteria</taxon>
        <taxon>SAR86 cluster</taxon>
    </lineage>
</organism>
<feature type="transmembrane region" description="Helical" evidence="1">
    <location>
        <begin position="60"/>
        <end position="82"/>
    </location>
</feature>
<feature type="transmembrane region" description="Helical" evidence="1">
    <location>
        <begin position="168"/>
        <end position="189"/>
    </location>
</feature>
<evidence type="ECO:0000313" key="3">
    <source>
        <dbReference type="Proteomes" id="UP000705230"/>
    </source>
</evidence>
<keyword evidence="1" id="KW-1133">Transmembrane helix</keyword>
<keyword evidence="1" id="KW-0472">Membrane</keyword>
<gene>
    <name evidence="2" type="ORF">ISR29_06485</name>
</gene>
<name>A0A937M3C0_9GAMM</name>
<comment type="caution">
    <text evidence="2">The sequence shown here is derived from an EMBL/GenBank/DDBJ whole genome shotgun (WGS) entry which is preliminary data.</text>
</comment>
<dbReference type="Proteomes" id="UP000705230">
    <property type="component" value="Unassembled WGS sequence"/>
</dbReference>
<dbReference type="EMBL" id="JADHSG010000021">
    <property type="protein sequence ID" value="MBL6903829.1"/>
    <property type="molecule type" value="Genomic_DNA"/>
</dbReference>
<accession>A0A937M3C0</accession>
<evidence type="ECO:0000256" key="1">
    <source>
        <dbReference type="SAM" id="Phobius"/>
    </source>
</evidence>
<proteinExistence type="predicted"/>
<feature type="transmembrane region" description="Helical" evidence="1">
    <location>
        <begin position="112"/>
        <end position="134"/>
    </location>
</feature>
<feature type="transmembrane region" description="Helical" evidence="1">
    <location>
        <begin position="15"/>
        <end position="39"/>
    </location>
</feature>
<protein>
    <recommendedName>
        <fullName evidence="4">Glycerophosphoryl diester phosphodiesterase membrane domain-containing protein</fullName>
    </recommendedName>
</protein>